<dbReference type="PANTHER" id="PTHR24305:SF232">
    <property type="entry name" value="P450, PUTATIVE (EUROFUNG)-RELATED"/>
    <property type="match status" value="1"/>
</dbReference>
<dbReference type="eggNOG" id="KOG0156">
    <property type="taxonomic scope" value="Eukaryota"/>
</dbReference>
<dbReference type="PRINTS" id="PR00463">
    <property type="entry name" value="EP450I"/>
</dbReference>
<dbReference type="GO" id="GO:0016705">
    <property type="term" value="F:oxidoreductase activity, acting on paired donors, with incorporation or reduction of molecular oxygen"/>
    <property type="evidence" value="ECO:0007669"/>
    <property type="project" value="InterPro"/>
</dbReference>
<comment type="cofactor">
    <cofactor evidence="1 6">
        <name>heme</name>
        <dbReference type="ChEBI" id="CHEBI:30413"/>
    </cofactor>
</comment>
<organism evidence="7 8">
    <name type="scientific">Hypocrea virens (strain Gv29-8 / FGSC 10586)</name>
    <name type="common">Gliocladium virens</name>
    <name type="synonym">Trichoderma virens</name>
    <dbReference type="NCBI Taxonomy" id="413071"/>
    <lineage>
        <taxon>Eukaryota</taxon>
        <taxon>Fungi</taxon>
        <taxon>Dikarya</taxon>
        <taxon>Ascomycota</taxon>
        <taxon>Pezizomycotina</taxon>
        <taxon>Sordariomycetes</taxon>
        <taxon>Hypocreomycetidae</taxon>
        <taxon>Hypocreales</taxon>
        <taxon>Hypocreaceae</taxon>
        <taxon>Trichoderma</taxon>
    </lineage>
</organism>
<accession>G9MZ62</accession>
<sequence length="514" mass="58083">MALSSFIQSVYDRLLDVSNRPFRLTLAIGIATSILYGTYQRIFHPLAKVPGPVVASLTRLWLGRQFRSLKMHRIEIALHHRYGSVVRIGPKEVSVSSPQAMQLLYGAGSRFEKSDWYVCCGSRKEKEAFNLMGETDMAQYRTHRRLITPAYTVRAMQDLQDGMHQVISRFAEVIMGNNGEKVDLSLWINLFSIDLLTNLLFSKRLGLLDVGKDDGSISANEISSAYAHWSGLFPWLYDFNSWVIKRFGIHLFDKHAPYPAVPWCLSQMEPRLESTDSIAPEYQDILAKLIGLRLQNPQLKRDDVIAMAFTTLYAGFDTMGITLTATLTLIASTPGCQKRLHAELDAAREQGQISASPTFEETKQLPYFQACLAEAMRYHPTTGTTLPRVVPKGGAEIDGYFLPEGTTVGISPWVLHRDKSIFGHDADEFRPQRWLEASQDIRYEMEKCSLEFGGVTRSCPGKQLALVAMNIMLAQILMDFTLHLDGLEEVKEICMFSVHLENVKVAFLPRERTF</sequence>
<dbReference type="EMBL" id="ABDF02000080">
    <property type="protein sequence ID" value="EHK20388.1"/>
    <property type="molecule type" value="Genomic_DNA"/>
</dbReference>
<keyword evidence="8" id="KW-1185">Reference proteome</keyword>
<dbReference type="Pfam" id="PF00067">
    <property type="entry name" value="p450"/>
    <property type="match status" value="1"/>
</dbReference>
<proteinExistence type="inferred from homology"/>
<keyword evidence="3 6" id="KW-0349">Heme</keyword>
<comment type="caution">
    <text evidence="7">The sequence shown here is derived from an EMBL/GenBank/DDBJ whole genome shotgun (WGS) entry which is preliminary data.</text>
</comment>
<evidence type="ECO:0000256" key="1">
    <source>
        <dbReference type="ARBA" id="ARBA00001971"/>
    </source>
</evidence>
<dbReference type="Proteomes" id="UP000007115">
    <property type="component" value="Unassembled WGS sequence"/>
</dbReference>
<evidence type="ECO:0000256" key="2">
    <source>
        <dbReference type="ARBA" id="ARBA00010617"/>
    </source>
</evidence>
<evidence type="ECO:0000256" key="5">
    <source>
        <dbReference type="ARBA" id="ARBA00023004"/>
    </source>
</evidence>
<dbReference type="HOGENOM" id="CLU_001570_14_0_1"/>
<evidence type="ECO:0000256" key="4">
    <source>
        <dbReference type="ARBA" id="ARBA00022723"/>
    </source>
</evidence>
<dbReference type="VEuPathDB" id="FungiDB:TRIVIDRAFT_224106"/>
<evidence type="ECO:0000313" key="8">
    <source>
        <dbReference type="Proteomes" id="UP000007115"/>
    </source>
</evidence>
<keyword evidence="5 6" id="KW-0408">Iron</keyword>
<dbReference type="STRING" id="413071.G9MZ62"/>
<dbReference type="Gene3D" id="1.10.630.10">
    <property type="entry name" value="Cytochrome P450"/>
    <property type="match status" value="1"/>
</dbReference>
<dbReference type="GeneID" id="25791836"/>
<dbReference type="InterPro" id="IPR001128">
    <property type="entry name" value="Cyt_P450"/>
</dbReference>
<evidence type="ECO:0000256" key="3">
    <source>
        <dbReference type="ARBA" id="ARBA00022617"/>
    </source>
</evidence>
<dbReference type="GO" id="GO:0005506">
    <property type="term" value="F:iron ion binding"/>
    <property type="evidence" value="ECO:0007669"/>
    <property type="project" value="InterPro"/>
</dbReference>
<dbReference type="CDD" id="cd11060">
    <property type="entry name" value="CYP57A1-like"/>
    <property type="match status" value="1"/>
</dbReference>
<dbReference type="PANTHER" id="PTHR24305">
    <property type="entry name" value="CYTOCHROME P450"/>
    <property type="match status" value="1"/>
</dbReference>
<dbReference type="AlphaFoldDB" id="G9MZ62"/>
<dbReference type="PRINTS" id="PR00385">
    <property type="entry name" value="P450"/>
</dbReference>
<dbReference type="InterPro" id="IPR050121">
    <property type="entry name" value="Cytochrome_P450_monoxygenase"/>
</dbReference>
<reference evidence="7 8" key="1">
    <citation type="journal article" date="2011" name="Genome Biol.">
        <title>Comparative genome sequence analysis underscores mycoparasitism as the ancestral life style of Trichoderma.</title>
        <authorList>
            <person name="Kubicek C.P."/>
            <person name="Herrera-Estrella A."/>
            <person name="Seidl-Seiboth V."/>
            <person name="Martinez D.A."/>
            <person name="Druzhinina I.S."/>
            <person name="Thon M."/>
            <person name="Zeilinger S."/>
            <person name="Casas-Flores S."/>
            <person name="Horwitz B.A."/>
            <person name="Mukherjee P.K."/>
            <person name="Mukherjee M."/>
            <person name="Kredics L."/>
            <person name="Alcaraz L.D."/>
            <person name="Aerts A."/>
            <person name="Antal Z."/>
            <person name="Atanasova L."/>
            <person name="Cervantes-Badillo M.G."/>
            <person name="Challacombe J."/>
            <person name="Chertkov O."/>
            <person name="McCluskey K."/>
            <person name="Coulpier F."/>
            <person name="Deshpande N."/>
            <person name="von Doehren H."/>
            <person name="Ebbole D.J."/>
            <person name="Esquivel-Naranjo E.U."/>
            <person name="Fekete E."/>
            <person name="Flipphi M."/>
            <person name="Glaser F."/>
            <person name="Gomez-Rodriguez E.Y."/>
            <person name="Gruber S."/>
            <person name="Han C."/>
            <person name="Henrissat B."/>
            <person name="Hermosa R."/>
            <person name="Hernandez-Onate M."/>
            <person name="Karaffa L."/>
            <person name="Kosti I."/>
            <person name="Le Crom S."/>
            <person name="Lindquist E."/>
            <person name="Lucas S."/>
            <person name="Luebeck M."/>
            <person name="Luebeck P.S."/>
            <person name="Margeot A."/>
            <person name="Metz B."/>
            <person name="Misra M."/>
            <person name="Nevalainen H."/>
            <person name="Omann M."/>
            <person name="Packer N."/>
            <person name="Perrone G."/>
            <person name="Uresti-Rivera E.E."/>
            <person name="Salamov A."/>
            <person name="Schmoll M."/>
            <person name="Seiboth B."/>
            <person name="Shapiro H."/>
            <person name="Sukno S."/>
            <person name="Tamayo-Ramos J.A."/>
            <person name="Tisch D."/>
            <person name="Wiest A."/>
            <person name="Wilkinson H.H."/>
            <person name="Zhang M."/>
            <person name="Coutinho P.M."/>
            <person name="Kenerley C.M."/>
            <person name="Monte E."/>
            <person name="Baker S.E."/>
            <person name="Grigoriev I.V."/>
        </authorList>
    </citation>
    <scope>NUCLEOTIDE SEQUENCE [LARGE SCALE GENOMIC DNA]</scope>
    <source>
        <strain evidence="8">Gv29-8 / FGSC 10586</strain>
    </source>
</reference>
<dbReference type="RefSeq" id="XP_013954583.1">
    <property type="nucleotide sequence ID" value="XM_014099108.1"/>
</dbReference>
<evidence type="ECO:0000256" key="6">
    <source>
        <dbReference type="PIRSR" id="PIRSR602401-1"/>
    </source>
</evidence>
<dbReference type="InterPro" id="IPR002401">
    <property type="entry name" value="Cyt_P450_E_grp-I"/>
</dbReference>
<evidence type="ECO:0000313" key="7">
    <source>
        <dbReference type="EMBL" id="EHK20388.1"/>
    </source>
</evidence>
<dbReference type="OrthoDB" id="3934656at2759"/>
<dbReference type="InterPro" id="IPR036396">
    <property type="entry name" value="Cyt_P450_sf"/>
</dbReference>
<evidence type="ECO:0008006" key="9">
    <source>
        <dbReference type="Google" id="ProtNLM"/>
    </source>
</evidence>
<dbReference type="GO" id="GO:0020037">
    <property type="term" value="F:heme binding"/>
    <property type="evidence" value="ECO:0007669"/>
    <property type="project" value="InterPro"/>
</dbReference>
<feature type="binding site" description="axial binding residue" evidence="6">
    <location>
        <position position="459"/>
    </location>
    <ligand>
        <name>heme</name>
        <dbReference type="ChEBI" id="CHEBI:30413"/>
    </ligand>
    <ligandPart>
        <name>Fe</name>
        <dbReference type="ChEBI" id="CHEBI:18248"/>
    </ligandPart>
</feature>
<comment type="similarity">
    <text evidence="2">Belongs to the cytochrome P450 family.</text>
</comment>
<dbReference type="InParanoid" id="G9MZ62"/>
<keyword evidence="4 6" id="KW-0479">Metal-binding</keyword>
<gene>
    <name evidence="7" type="ORF">TRIVIDRAFT_224106</name>
</gene>
<dbReference type="GO" id="GO:0004497">
    <property type="term" value="F:monooxygenase activity"/>
    <property type="evidence" value="ECO:0007669"/>
    <property type="project" value="InterPro"/>
</dbReference>
<name>G9MZ62_HYPVG</name>
<dbReference type="SUPFAM" id="SSF48264">
    <property type="entry name" value="Cytochrome P450"/>
    <property type="match status" value="1"/>
</dbReference>
<protein>
    <recommendedName>
        <fullName evidence="9">Cytochrome P450 monooxygenase</fullName>
    </recommendedName>
</protein>